<evidence type="ECO:0000313" key="14">
    <source>
        <dbReference type="EMBL" id="KAJ6843736.1"/>
    </source>
</evidence>
<proteinExistence type="predicted"/>
<feature type="compositionally biased region" description="Low complexity" evidence="12">
    <location>
        <begin position="144"/>
        <end position="157"/>
    </location>
</feature>
<keyword evidence="6" id="KW-0862">Zinc</keyword>
<accession>A0AAX6HRN3</accession>
<feature type="compositionally biased region" description="Acidic residues" evidence="12">
    <location>
        <begin position="127"/>
        <end position="136"/>
    </location>
</feature>
<feature type="region of interest" description="Disordered" evidence="12">
    <location>
        <begin position="265"/>
        <end position="291"/>
    </location>
</feature>
<dbReference type="NCBIfam" id="TIGR01565">
    <property type="entry name" value="homeo_ZF_HD"/>
    <property type="match status" value="1"/>
</dbReference>
<evidence type="ECO:0000256" key="3">
    <source>
        <dbReference type="ARBA" id="ARBA00011416"/>
    </source>
</evidence>
<organism evidence="14 15">
    <name type="scientific">Iris pallida</name>
    <name type="common">Sweet iris</name>
    <dbReference type="NCBI Taxonomy" id="29817"/>
    <lineage>
        <taxon>Eukaryota</taxon>
        <taxon>Viridiplantae</taxon>
        <taxon>Streptophyta</taxon>
        <taxon>Embryophyta</taxon>
        <taxon>Tracheophyta</taxon>
        <taxon>Spermatophyta</taxon>
        <taxon>Magnoliopsida</taxon>
        <taxon>Liliopsida</taxon>
        <taxon>Asparagales</taxon>
        <taxon>Iridaceae</taxon>
        <taxon>Iridoideae</taxon>
        <taxon>Irideae</taxon>
        <taxon>Iris</taxon>
    </lineage>
</organism>
<keyword evidence="15" id="KW-1185">Reference proteome</keyword>
<dbReference type="SUPFAM" id="SSF46689">
    <property type="entry name" value="Homeodomain-like"/>
    <property type="match status" value="1"/>
</dbReference>
<evidence type="ECO:0000256" key="9">
    <source>
        <dbReference type="ARBA" id="ARBA00023155"/>
    </source>
</evidence>
<dbReference type="GO" id="GO:0050793">
    <property type="term" value="P:regulation of developmental process"/>
    <property type="evidence" value="ECO:0007669"/>
    <property type="project" value="TreeGrafter"/>
</dbReference>
<evidence type="ECO:0000259" key="13">
    <source>
        <dbReference type="PROSITE" id="PS51523"/>
    </source>
</evidence>
<dbReference type="PROSITE" id="PS51523">
    <property type="entry name" value="ZF_HD_DIMER"/>
    <property type="match status" value="1"/>
</dbReference>
<dbReference type="AlphaFoldDB" id="A0AAX6HRN3"/>
<evidence type="ECO:0000256" key="7">
    <source>
        <dbReference type="ARBA" id="ARBA00023015"/>
    </source>
</evidence>
<feature type="region of interest" description="Disordered" evidence="12">
    <location>
        <begin position="102"/>
        <end position="161"/>
    </location>
</feature>
<dbReference type="SUPFAM" id="SSF101447">
    <property type="entry name" value="Formin homology 2 domain (FH2 domain)"/>
    <property type="match status" value="1"/>
</dbReference>
<evidence type="ECO:0000256" key="2">
    <source>
        <dbReference type="ARBA" id="ARBA00004123"/>
    </source>
</evidence>
<evidence type="ECO:0000256" key="4">
    <source>
        <dbReference type="ARBA" id="ARBA00022723"/>
    </source>
</evidence>
<evidence type="ECO:0000256" key="8">
    <source>
        <dbReference type="ARBA" id="ARBA00023125"/>
    </source>
</evidence>
<comment type="subunit">
    <text evidence="3">Homo- and heterodimer with other ZFHD proteins.</text>
</comment>
<feature type="compositionally biased region" description="Low complexity" evidence="12">
    <location>
        <begin position="269"/>
        <end position="278"/>
    </location>
</feature>
<dbReference type="Pfam" id="PF04770">
    <property type="entry name" value="ZF-HD_dimer"/>
    <property type="match status" value="1"/>
</dbReference>
<evidence type="ECO:0000256" key="10">
    <source>
        <dbReference type="ARBA" id="ARBA00023163"/>
    </source>
</evidence>
<evidence type="ECO:0000256" key="1">
    <source>
        <dbReference type="ARBA" id="ARBA00004049"/>
    </source>
</evidence>
<name>A0AAX6HRN3_IRIPA</name>
<dbReference type="GO" id="GO:0003700">
    <property type="term" value="F:DNA-binding transcription factor activity"/>
    <property type="evidence" value="ECO:0007669"/>
    <property type="project" value="TreeGrafter"/>
</dbReference>
<keyword evidence="11" id="KW-0539">Nucleus</keyword>
<comment type="caution">
    <text evidence="14">The sequence shown here is derived from an EMBL/GenBank/DDBJ whole genome shotgun (WGS) entry which is preliminary data.</text>
</comment>
<evidence type="ECO:0000256" key="11">
    <source>
        <dbReference type="ARBA" id="ARBA00023242"/>
    </source>
</evidence>
<reference evidence="14" key="2">
    <citation type="submission" date="2023-04" db="EMBL/GenBank/DDBJ databases">
        <authorList>
            <person name="Bruccoleri R.E."/>
            <person name="Oakeley E.J."/>
            <person name="Faust A.-M."/>
            <person name="Dessus-Babus S."/>
            <person name="Altorfer M."/>
            <person name="Burckhardt D."/>
            <person name="Oertli M."/>
            <person name="Naumann U."/>
            <person name="Petersen F."/>
            <person name="Wong J."/>
        </authorList>
    </citation>
    <scope>NUCLEOTIDE SEQUENCE</scope>
    <source>
        <strain evidence="14">GSM-AAB239-AS_SAM_17_03QT</strain>
        <tissue evidence="14">Leaf</tissue>
    </source>
</reference>
<keyword evidence="4" id="KW-0479">Metal-binding</keyword>
<feature type="region of interest" description="Disordered" evidence="12">
    <location>
        <begin position="180"/>
        <end position="222"/>
    </location>
</feature>
<dbReference type="GO" id="GO:0005634">
    <property type="term" value="C:nucleus"/>
    <property type="evidence" value="ECO:0007669"/>
    <property type="project" value="UniProtKB-SubCell"/>
</dbReference>
<keyword evidence="8 14" id="KW-0238">DNA-binding</keyword>
<keyword evidence="7" id="KW-0805">Transcription regulation</keyword>
<protein>
    <submittedName>
        <fullName evidence="14">Zinc-finger homeodomain protein 9</fullName>
    </submittedName>
</protein>
<comment type="function">
    <text evidence="1">Putative transcription factor.</text>
</comment>
<dbReference type="Gene3D" id="1.10.10.60">
    <property type="entry name" value="Homeodomain-like"/>
    <property type="match status" value="1"/>
</dbReference>
<feature type="compositionally biased region" description="Gly residues" evidence="12">
    <location>
        <begin position="190"/>
        <end position="200"/>
    </location>
</feature>
<feature type="compositionally biased region" description="Pro residues" evidence="12">
    <location>
        <begin position="279"/>
        <end position="291"/>
    </location>
</feature>
<dbReference type="GO" id="GO:0008270">
    <property type="term" value="F:zinc ion binding"/>
    <property type="evidence" value="ECO:0007669"/>
    <property type="project" value="UniProtKB-KW"/>
</dbReference>
<dbReference type="EMBL" id="JANAVB010007000">
    <property type="protein sequence ID" value="KAJ6843736.1"/>
    <property type="molecule type" value="Genomic_DNA"/>
</dbReference>
<evidence type="ECO:0000256" key="12">
    <source>
        <dbReference type="SAM" id="MobiDB-lite"/>
    </source>
</evidence>
<evidence type="ECO:0000313" key="15">
    <source>
        <dbReference type="Proteomes" id="UP001140949"/>
    </source>
</evidence>
<feature type="compositionally biased region" description="Pro residues" evidence="12">
    <location>
        <begin position="109"/>
        <end position="121"/>
    </location>
</feature>
<dbReference type="FunFam" id="1.10.10.60:FF:000257">
    <property type="entry name" value="Zinc-finger homeodomain protein 2"/>
    <property type="match status" value="1"/>
</dbReference>
<sequence>MEPSSHKTLEPDPPRPRSSLTLISFPNGVLKKHSQSQPHQRSSTTLAASAVYRECLKNHAASLGGHSLDGCGEFMASPSSNPSDPTSLTCAACGCHRNFHRRLHRHHSPPPPPPPPPPPQPRQLQQEAEDDIEDDDRESRDDAAAAANGETDENNNNSSAPHMLMALSAGNVSAPQPVAAAAAAQIRTPGSGGAGGGGGTSSSQKQSRKRFRSRFSPEQKRRMQELSERLGWRMQKRDEALVEESCREIGVGKGVFKVWMHNNKHNFVSSSSPRSSSAPAPPPPPPPLNGS</sequence>
<reference evidence="14" key="1">
    <citation type="journal article" date="2023" name="GigaByte">
        <title>Genome assembly of the bearded iris, Iris pallida Lam.</title>
        <authorList>
            <person name="Bruccoleri R.E."/>
            <person name="Oakeley E.J."/>
            <person name="Faust A.M.E."/>
            <person name="Altorfer M."/>
            <person name="Dessus-Babus S."/>
            <person name="Burckhardt D."/>
            <person name="Oertli M."/>
            <person name="Naumann U."/>
            <person name="Petersen F."/>
            <person name="Wong J."/>
        </authorList>
    </citation>
    <scope>NUCLEOTIDE SEQUENCE</scope>
    <source>
        <tissue evidence="14">Leaf</tissue>
    </source>
</reference>
<keyword evidence="10" id="KW-0804">Transcription</keyword>
<keyword evidence="5 14" id="KW-0863">Zinc-finger</keyword>
<dbReference type="PANTHER" id="PTHR31948">
    <property type="entry name" value="ZINC-FINGER HOMEODOMAIN PROTEIN 2"/>
    <property type="match status" value="1"/>
</dbReference>
<comment type="subcellular location">
    <subcellularLocation>
        <location evidence="2">Nucleus</location>
    </subcellularLocation>
</comment>
<evidence type="ECO:0000256" key="5">
    <source>
        <dbReference type="ARBA" id="ARBA00022771"/>
    </source>
</evidence>
<dbReference type="InterPro" id="IPR006456">
    <property type="entry name" value="ZF_HD_homeobox_Cys/His_dimer"/>
</dbReference>
<feature type="compositionally biased region" description="Low complexity" evidence="12">
    <location>
        <begin position="180"/>
        <end position="189"/>
    </location>
</feature>
<feature type="region of interest" description="Disordered" evidence="12">
    <location>
        <begin position="1"/>
        <end position="22"/>
    </location>
</feature>
<feature type="domain" description="ZF-HD dimerization-type" evidence="13">
    <location>
        <begin position="52"/>
        <end position="103"/>
    </location>
</feature>
<feature type="compositionally biased region" description="Basic and acidic residues" evidence="12">
    <location>
        <begin position="1"/>
        <end position="15"/>
    </location>
</feature>
<dbReference type="Proteomes" id="UP001140949">
    <property type="component" value="Unassembled WGS sequence"/>
</dbReference>
<dbReference type="GO" id="GO:0000976">
    <property type="term" value="F:transcription cis-regulatory region binding"/>
    <property type="evidence" value="ECO:0007669"/>
    <property type="project" value="TreeGrafter"/>
</dbReference>
<dbReference type="PANTHER" id="PTHR31948:SF72">
    <property type="entry name" value="ZINC-FINGER HOMEODOMAIN PROTEIN 10"/>
    <property type="match status" value="1"/>
</dbReference>
<dbReference type="InterPro" id="IPR006455">
    <property type="entry name" value="Homeodomain_ZF_HD"/>
</dbReference>
<dbReference type="NCBIfam" id="TIGR01566">
    <property type="entry name" value="ZF_HD_prot_N"/>
    <property type="match status" value="1"/>
</dbReference>
<keyword evidence="9 14" id="KW-0371">Homeobox</keyword>
<evidence type="ECO:0000256" key="6">
    <source>
        <dbReference type="ARBA" id="ARBA00022833"/>
    </source>
</evidence>
<gene>
    <name evidence="14" type="ORF">M6B38_117385</name>
</gene>
<dbReference type="InterPro" id="IPR009057">
    <property type="entry name" value="Homeodomain-like_sf"/>
</dbReference>